<dbReference type="Pfam" id="PF21813">
    <property type="entry name" value="DUF6882"/>
    <property type="match status" value="1"/>
</dbReference>
<organism evidence="2 3">
    <name type="scientific">Cellulosimicrobium aquatile</name>
    <dbReference type="NCBI Taxonomy" id="1612203"/>
    <lineage>
        <taxon>Bacteria</taxon>
        <taxon>Bacillati</taxon>
        <taxon>Actinomycetota</taxon>
        <taxon>Actinomycetes</taxon>
        <taxon>Micrococcales</taxon>
        <taxon>Promicromonosporaceae</taxon>
        <taxon>Cellulosimicrobium</taxon>
    </lineage>
</organism>
<evidence type="ECO:0000313" key="2">
    <source>
        <dbReference type="EMBL" id="SIQ75260.1"/>
    </source>
</evidence>
<keyword evidence="3" id="KW-1185">Reference proteome</keyword>
<proteinExistence type="predicted"/>
<sequence length="325" mass="33445">MTEPQTAHGTAAQDVPALQDLVDDAAFLSHEHQLHLTDLHGDDAWAADLTTGVFTFTAPDGGTATCRLQFLGTAAPGPGTWMWAWQNVNGFPDAVLAAAESTRRTGLREAAEPELPLADDLAHRLALAAKAVTGSSAHYSAPVGGGTRAWFLLDDADLALPAPSVPRVVRTLSEGLLSVTVVDHRRAVASYASARGLPAVADGTGAVVLDVPDGTVTVRFDERGRIAGISASSRRTAAPEAAAPPAAEPEAAAAEPEAAASEPTASEPPTADPAASEPTAPALTVSEPPADEPAAPAAPESAVPEPSPAETTPEPRRRSWFRRRG</sequence>
<feature type="region of interest" description="Disordered" evidence="1">
    <location>
        <begin position="231"/>
        <end position="325"/>
    </location>
</feature>
<feature type="compositionally biased region" description="Low complexity" evidence="1">
    <location>
        <begin position="231"/>
        <end position="269"/>
    </location>
</feature>
<dbReference type="AlphaFoldDB" id="A0A1N6VBH5"/>
<evidence type="ECO:0000256" key="1">
    <source>
        <dbReference type="SAM" id="MobiDB-lite"/>
    </source>
</evidence>
<feature type="compositionally biased region" description="Low complexity" evidence="1">
    <location>
        <begin position="286"/>
        <end position="312"/>
    </location>
</feature>
<evidence type="ECO:0000313" key="3">
    <source>
        <dbReference type="Proteomes" id="UP000186235"/>
    </source>
</evidence>
<accession>A0A1N6VBH5</accession>
<gene>
    <name evidence="2" type="ORF">SAMN05518682_3544</name>
</gene>
<dbReference type="RefSeq" id="WP_076406326.1">
    <property type="nucleotide sequence ID" value="NZ_FTMI01000007.1"/>
</dbReference>
<dbReference type="Proteomes" id="UP000186235">
    <property type="component" value="Unassembled WGS sequence"/>
</dbReference>
<name>A0A1N6VBH5_9MICO</name>
<dbReference type="InterPro" id="IPR049249">
    <property type="entry name" value="DUF6882"/>
</dbReference>
<reference evidence="3" key="1">
    <citation type="submission" date="2017-01" db="EMBL/GenBank/DDBJ databases">
        <authorList>
            <person name="Varghese N."/>
            <person name="Submissions S."/>
        </authorList>
    </citation>
    <scope>NUCLEOTIDE SEQUENCE [LARGE SCALE GENOMIC DNA]</scope>
    <source>
        <strain evidence="3">3bp</strain>
    </source>
</reference>
<dbReference type="EMBL" id="FTMI01000007">
    <property type="protein sequence ID" value="SIQ75260.1"/>
    <property type="molecule type" value="Genomic_DNA"/>
</dbReference>
<protein>
    <submittedName>
        <fullName evidence="2">Uncharacterized protein</fullName>
    </submittedName>
</protein>